<dbReference type="SUPFAM" id="SSF51735">
    <property type="entry name" value="NAD(P)-binding Rossmann-fold domains"/>
    <property type="match status" value="1"/>
</dbReference>
<dbReference type="RefSeq" id="WP_074949824.1">
    <property type="nucleotide sequence ID" value="NZ_BJXR01000002.1"/>
</dbReference>
<dbReference type="PROSITE" id="PS00061">
    <property type="entry name" value="ADH_SHORT"/>
    <property type="match status" value="1"/>
</dbReference>
<gene>
    <name evidence="5" type="ORF">MFU01_00920</name>
    <name evidence="6" type="ORF">SAMN05443572_1011401</name>
</gene>
<dbReference type="PRINTS" id="PR00081">
    <property type="entry name" value="GDHRDH"/>
</dbReference>
<reference evidence="6 7" key="1">
    <citation type="submission" date="2016-10" db="EMBL/GenBank/DDBJ databases">
        <authorList>
            <person name="Varghese N."/>
            <person name="Submissions S."/>
        </authorList>
    </citation>
    <scope>NUCLEOTIDE SEQUENCE [LARGE SCALE GENOMIC DNA]</scope>
    <source>
        <strain evidence="6 7">DSM 16525</strain>
    </source>
</reference>
<dbReference type="STRING" id="1334629.MFUL124B02_07900"/>
<dbReference type="GO" id="GO:0016491">
    <property type="term" value="F:oxidoreductase activity"/>
    <property type="evidence" value="ECO:0007669"/>
    <property type="project" value="UniProtKB-KW"/>
</dbReference>
<keyword evidence="7" id="KW-1185">Reference proteome</keyword>
<evidence type="ECO:0000313" key="6">
    <source>
        <dbReference type="EMBL" id="SET19479.1"/>
    </source>
</evidence>
<dbReference type="FunFam" id="3.40.50.720:FF:000084">
    <property type="entry name" value="Short-chain dehydrogenase reductase"/>
    <property type="match status" value="1"/>
</dbReference>
<organism evidence="5 8">
    <name type="scientific">Myxococcus fulvus</name>
    <dbReference type="NCBI Taxonomy" id="33"/>
    <lineage>
        <taxon>Bacteria</taxon>
        <taxon>Pseudomonadati</taxon>
        <taxon>Myxococcota</taxon>
        <taxon>Myxococcia</taxon>
        <taxon>Myxococcales</taxon>
        <taxon>Cystobacterineae</taxon>
        <taxon>Myxococcaceae</taxon>
        <taxon>Myxococcus</taxon>
    </lineage>
</organism>
<accession>A0A511SSZ3</accession>
<dbReference type="Pfam" id="PF00106">
    <property type="entry name" value="adh_short"/>
    <property type="match status" value="1"/>
</dbReference>
<dbReference type="CDD" id="cd05233">
    <property type="entry name" value="SDR_c"/>
    <property type="match status" value="1"/>
</dbReference>
<protein>
    <submittedName>
        <fullName evidence="5">Ketoacyl reductase</fullName>
    </submittedName>
    <submittedName>
        <fullName evidence="6">Short-chain dehydrogenase</fullName>
    </submittedName>
</protein>
<dbReference type="EMBL" id="BJXR01000002">
    <property type="protein sequence ID" value="GEN05055.1"/>
    <property type="molecule type" value="Genomic_DNA"/>
</dbReference>
<dbReference type="AlphaFoldDB" id="A0A511SSZ3"/>
<dbReference type="Proteomes" id="UP000321514">
    <property type="component" value="Unassembled WGS sequence"/>
</dbReference>
<reference evidence="5 8" key="2">
    <citation type="submission" date="2019-07" db="EMBL/GenBank/DDBJ databases">
        <title>Whole genome shotgun sequence of Myxococcus fulvus NBRC 100333.</title>
        <authorList>
            <person name="Hosoyama A."/>
            <person name="Uohara A."/>
            <person name="Ohji S."/>
            <person name="Ichikawa N."/>
        </authorList>
    </citation>
    <scope>NUCLEOTIDE SEQUENCE [LARGE SCALE GENOMIC DNA]</scope>
    <source>
        <strain evidence="5 8">NBRC 100333</strain>
    </source>
</reference>
<dbReference type="InterPro" id="IPR002347">
    <property type="entry name" value="SDR_fam"/>
</dbReference>
<dbReference type="OrthoDB" id="151996at2"/>
<sequence length="349" mass="37408">MADWRKKRTAARFTPGTLAAAGIGAALGLRGLLKRPRYSFEGRTVLVTGGSRGLGLVLCRQLVREGARVALCGRDTQSLERALEELEREGGEVLALPCDVRDSVQVEAMVSAVLEHWGAVDVLINNAGTIQVGPMESMTVEDFEDAVDTHLWGPLYTTLAVLPAMKQRREGRIVNIASVGGKISVPHLLPYSASKFALVGLSDGLRAELRQDGILVTTVCPGLMRTGSPLNARFKGQHEAEYAWFSISDSLPGLSVSAERSARLILDGCRRGDAEVVVGAAAKLGAVGRALAPGLTAALLAWANRLLPQSSSQDAHRGVDSETPLTRSWLTELSRRAAERNNNHDVPLH</sequence>
<feature type="domain" description="Ketoreductase" evidence="4">
    <location>
        <begin position="43"/>
        <end position="227"/>
    </location>
</feature>
<evidence type="ECO:0000256" key="2">
    <source>
        <dbReference type="ARBA" id="ARBA00023002"/>
    </source>
</evidence>
<evidence type="ECO:0000256" key="1">
    <source>
        <dbReference type="ARBA" id="ARBA00006484"/>
    </source>
</evidence>
<evidence type="ECO:0000313" key="8">
    <source>
        <dbReference type="Proteomes" id="UP000321514"/>
    </source>
</evidence>
<dbReference type="Proteomes" id="UP000183760">
    <property type="component" value="Unassembled WGS sequence"/>
</dbReference>
<dbReference type="InterPro" id="IPR036291">
    <property type="entry name" value="NAD(P)-bd_dom_sf"/>
</dbReference>
<dbReference type="EMBL" id="FOIB01000001">
    <property type="protein sequence ID" value="SET19479.1"/>
    <property type="molecule type" value="Genomic_DNA"/>
</dbReference>
<evidence type="ECO:0000313" key="5">
    <source>
        <dbReference type="EMBL" id="GEN05055.1"/>
    </source>
</evidence>
<dbReference type="Gene3D" id="3.40.50.720">
    <property type="entry name" value="NAD(P)-binding Rossmann-like Domain"/>
    <property type="match status" value="1"/>
</dbReference>
<dbReference type="InterPro" id="IPR057326">
    <property type="entry name" value="KR_dom"/>
</dbReference>
<evidence type="ECO:0000313" key="7">
    <source>
        <dbReference type="Proteomes" id="UP000183760"/>
    </source>
</evidence>
<comment type="similarity">
    <text evidence="1 3">Belongs to the short-chain dehydrogenases/reductases (SDR) family.</text>
</comment>
<name>A0A511SSZ3_MYXFU</name>
<proteinExistence type="inferred from homology"/>
<evidence type="ECO:0000259" key="4">
    <source>
        <dbReference type="SMART" id="SM00822"/>
    </source>
</evidence>
<dbReference type="InterPro" id="IPR020904">
    <property type="entry name" value="Sc_DH/Rdtase_CS"/>
</dbReference>
<dbReference type="GO" id="GO:0016020">
    <property type="term" value="C:membrane"/>
    <property type="evidence" value="ECO:0007669"/>
    <property type="project" value="TreeGrafter"/>
</dbReference>
<evidence type="ECO:0000256" key="3">
    <source>
        <dbReference type="RuleBase" id="RU000363"/>
    </source>
</evidence>
<dbReference type="PRINTS" id="PR00080">
    <property type="entry name" value="SDRFAMILY"/>
</dbReference>
<comment type="caution">
    <text evidence="5">The sequence shown here is derived from an EMBL/GenBank/DDBJ whole genome shotgun (WGS) entry which is preliminary data.</text>
</comment>
<dbReference type="PANTHER" id="PTHR44196">
    <property type="entry name" value="DEHYDROGENASE/REDUCTASE SDR FAMILY MEMBER 7B"/>
    <property type="match status" value="1"/>
</dbReference>
<keyword evidence="2" id="KW-0560">Oxidoreductase</keyword>
<dbReference type="PANTHER" id="PTHR44196:SF1">
    <property type="entry name" value="DEHYDROGENASE_REDUCTASE SDR FAMILY MEMBER 7B"/>
    <property type="match status" value="1"/>
</dbReference>
<dbReference type="SMART" id="SM00822">
    <property type="entry name" value="PKS_KR"/>
    <property type="match status" value="1"/>
</dbReference>